<dbReference type="Proteomes" id="UP001157418">
    <property type="component" value="Unassembled WGS sequence"/>
</dbReference>
<evidence type="ECO:0000313" key="16">
    <source>
        <dbReference type="Proteomes" id="UP001157418"/>
    </source>
</evidence>
<evidence type="ECO:0000256" key="3">
    <source>
        <dbReference type="ARBA" id="ARBA00022454"/>
    </source>
</evidence>
<evidence type="ECO:0000256" key="1">
    <source>
        <dbReference type="ARBA" id="ARBA00004286"/>
    </source>
</evidence>
<dbReference type="CDD" id="cd11660">
    <property type="entry name" value="SANT_TRF"/>
    <property type="match status" value="1"/>
</dbReference>
<dbReference type="InterPro" id="IPR017930">
    <property type="entry name" value="Myb_dom"/>
</dbReference>
<dbReference type="Gene3D" id="1.10.246.220">
    <property type="match status" value="1"/>
</dbReference>
<dbReference type="EMBL" id="CAKMRJ010004445">
    <property type="protein sequence ID" value="CAH1437390.1"/>
    <property type="molecule type" value="Genomic_DNA"/>
</dbReference>
<organism evidence="15 16">
    <name type="scientific">Lactuca virosa</name>
    <dbReference type="NCBI Taxonomy" id="75947"/>
    <lineage>
        <taxon>Eukaryota</taxon>
        <taxon>Viridiplantae</taxon>
        <taxon>Streptophyta</taxon>
        <taxon>Embryophyta</taxon>
        <taxon>Tracheophyta</taxon>
        <taxon>Spermatophyta</taxon>
        <taxon>Magnoliopsida</taxon>
        <taxon>eudicotyledons</taxon>
        <taxon>Gunneridae</taxon>
        <taxon>Pentapetalae</taxon>
        <taxon>asterids</taxon>
        <taxon>campanulids</taxon>
        <taxon>Asterales</taxon>
        <taxon>Asteraceae</taxon>
        <taxon>Cichorioideae</taxon>
        <taxon>Cichorieae</taxon>
        <taxon>Lactucinae</taxon>
        <taxon>Lactuca</taxon>
    </lineage>
</organism>
<dbReference type="SMART" id="SM00526">
    <property type="entry name" value="H15"/>
    <property type="match status" value="1"/>
</dbReference>
<evidence type="ECO:0000256" key="8">
    <source>
        <dbReference type="ARBA" id="ARBA00023242"/>
    </source>
</evidence>
<dbReference type="InterPro" id="IPR036390">
    <property type="entry name" value="WH_DNA-bd_sf"/>
</dbReference>
<keyword evidence="7" id="KW-0804">Transcription</keyword>
<evidence type="ECO:0000256" key="4">
    <source>
        <dbReference type="ARBA" id="ARBA00023015"/>
    </source>
</evidence>
<proteinExistence type="predicted"/>
<feature type="domain" description="H15" evidence="14">
    <location>
        <begin position="121"/>
        <end position="189"/>
    </location>
</feature>
<dbReference type="AlphaFoldDB" id="A0AAU9NHS9"/>
<dbReference type="SMART" id="SM00717">
    <property type="entry name" value="SANT"/>
    <property type="match status" value="1"/>
</dbReference>
<feature type="coiled-coil region" evidence="10">
    <location>
        <begin position="238"/>
        <end position="267"/>
    </location>
</feature>
<dbReference type="SUPFAM" id="SSF46785">
    <property type="entry name" value="Winged helix' DNA-binding domain"/>
    <property type="match status" value="1"/>
</dbReference>
<dbReference type="Pfam" id="PF00249">
    <property type="entry name" value="Myb_DNA-binding"/>
    <property type="match status" value="1"/>
</dbReference>
<evidence type="ECO:0000256" key="6">
    <source>
        <dbReference type="ARBA" id="ARBA00023125"/>
    </source>
</evidence>
<dbReference type="CDD" id="cd00073">
    <property type="entry name" value="H15"/>
    <property type="match status" value="1"/>
</dbReference>
<dbReference type="Gene3D" id="1.10.10.10">
    <property type="entry name" value="Winged helix-like DNA-binding domain superfamily/Winged helix DNA-binding domain"/>
    <property type="match status" value="1"/>
</dbReference>
<dbReference type="PANTHER" id="PTHR46267:SF11">
    <property type="entry name" value="TELOMERE REPEAT-BINDING FACTOR 2"/>
    <property type="match status" value="1"/>
</dbReference>
<evidence type="ECO:0000259" key="12">
    <source>
        <dbReference type="PROSITE" id="PS50090"/>
    </source>
</evidence>
<sequence length="288" mass="31964">MGVPKQKWTLEEEAALKAGIAKYGPGKWSTILKDPEFSSVLHLRSNVDLKDKWRNMNCMGSSYGSRQRGSRPAKSQPIHKSEDISTFSKEEHDMQICIVDPFPTLTLPLQIDDSKKPIPMPMPRLDSLILDTIANLKESCGSSRAAIAEYIEENQSIPPDFGRQLKEELKALVDCGKLIKVKHRYRIAPSSYVKKSSKNEENCRVGETSGNKIITKAEIDAELEKMKMMTPQEAAAVAVKAVAEAEAAILEAERAEREAEVAEADAELAKGFAAAAMRALKKTAFWTW</sequence>
<comment type="subcellular location">
    <subcellularLocation>
        <location evidence="1">Chromosome</location>
    </subcellularLocation>
    <subcellularLocation>
        <location evidence="2">Nucleus</location>
        <location evidence="2">Nucleolus</location>
    </subcellularLocation>
</comment>
<evidence type="ECO:0000313" key="15">
    <source>
        <dbReference type="EMBL" id="CAH1437390.1"/>
    </source>
</evidence>
<dbReference type="InterPro" id="IPR044597">
    <property type="entry name" value="SMH1-6"/>
</dbReference>
<keyword evidence="3" id="KW-0158">Chromosome</keyword>
<name>A0AAU9NHS9_9ASTR</name>
<dbReference type="GO" id="GO:0006334">
    <property type="term" value="P:nucleosome assembly"/>
    <property type="evidence" value="ECO:0007669"/>
    <property type="project" value="InterPro"/>
</dbReference>
<evidence type="ECO:0000256" key="7">
    <source>
        <dbReference type="ARBA" id="ARBA00023163"/>
    </source>
</evidence>
<protein>
    <recommendedName>
        <fullName evidence="9">MYB transcription factor</fullName>
    </recommendedName>
</protein>
<evidence type="ECO:0000256" key="10">
    <source>
        <dbReference type="SAM" id="Coils"/>
    </source>
</evidence>
<dbReference type="PANTHER" id="PTHR46267">
    <property type="entry name" value="SINGLE MYB HISTONE 4"/>
    <property type="match status" value="1"/>
</dbReference>
<dbReference type="InterPro" id="IPR005818">
    <property type="entry name" value="Histone_H1/H5_H15"/>
</dbReference>
<keyword evidence="8" id="KW-0539">Nucleus</keyword>
<dbReference type="PROSITE" id="PS50090">
    <property type="entry name" value="MYB_LIKE"/>
    <property type="match status" value="1"/>
</dbReference>
<dbReference type="FunFam" id="1.10.10.60:FF:000168">
    <property type="entry name" value="Telomere repeat-binding factor 1"/>
    <property type="match status" value="1"/>
</dbReference>
<evidence type="ECO:0000259" key="14">
    <source>
        <dbReference type="PROSITE" id="PS51504"/>
    </source>
</evidence>
<dbReference type="GO" id="GO:0005730">
    <property type="term" value="C:nucleolus"/>
    <property type="evidence" value="ECO:0007669"/>
    <property type="project" value="UniProtKB-SubCell"/>
</dbReference>
<reference evidence="15 16" key="1">
    <citation type="submission" date="2022-01" db="EMBL/GenBank/DDBJ databases">
        <authorList>
            <person name="Xiong W."/>
            <person name="Schranz E."/>
        </authorList>
    </citation>
    <scope>NUCLEOTIDE SEQUENCE [LARGE SCALE GENOMIC DNA]</scope>
</reference>
<comment type="caution">
    <text evidence="15">The sequence shown here is derived from an EMBL/GenBank/DDBJ whole genome shotgun (WGS) entry which is preliminary data.</text>
</comment>
<keyword evidence="5 10" id="KW-0175">Coiled coil</keyword>
<dbReference type="SUPFAM" id="SSF46689">
    <property type="entry name" value="Homeodomain-like"/>
    <property type="match status" value="1"/>
</dbReference>
<feature type="domain" description="HTH myb-type" evidence="13">
    <location>
        <begin position="1"/>
        <end position="61"/>
    </location>
</feature>
<evidence type="ECO:0000256" key="5">
    <source>
        <dbReference type="ARBA" id="ARBA00023054"/>
    </source>
</evidence>
<gene>
    <name evidence="15" type="ORF">LVIROSA_LOCUS23723</name>
</gene>
<dbReference type="InterPro" id="IPR009057">
    <property type="entry name" value="Homeodomain-like_sf"/>
</dbReference>
<keyword evidence="16" id="KW-1185">Reference proteome</keyword>
<dbReference type="PROSITE" id="PS51504">
    <property type="entry name" value="H15"/>
    <property type="match status" value="1"/>
</dbReference>
<evidence type="ECO:0000259" key="13">
    <source>
        <dbReference type="PROSITE" id="PS51294"/>
    </source>
</evidence>
<dbReference type="Pfam" id="PF00538">
    <property type="entry name" value="Linker_histone"/>
    <property type="match status" value="1"/>
</dbReference>
<feature type="domain" description="Myb-like" evidence="12">
    <location>
        <begin position="1"/>
        <end position="57"/>
    </location>
</feature>
<evidence type="ECO:0000256" key="9">
    <source>
        <dbReference type="ARBA" id="ARBA00032813"/>
    </source>
</evidence>
<evidence type="ECO:0000256" key="2">
    <source>
        <dbReference type="ARBA" id="ARBA00004604"/>
    </source>
</evidence>
<keyword evidence="6" id="KW-0238">DNA-binding</keyword>
<dbReference type="InterPro" id="IPR001005">
    <property type="entry name" value="SANT/Myb"/>
</dbReference>
<dbReference type="GO" id="GO:0003691">
    <property type="term" value="F:double-stranded telomeric DNA binding"/>
    <property type="evidence" value="ECO:0007669"/>
    <property type="project" value="InterPro"/>
</dbReference>
<feature type="region of interest" description="Disordered" evidence="11">
    <location>
        <begin position="60"/>
        <end position="84"/>
    </location>
</feature>
<keyword evidence="4" id="KW-0805">Transcription regulation</keyword>
<dbReference type="InterPro" id="IPR036388">
    <property type="entry name" value="WH-like_DNA-bd_sf"/>
</dbReference>
<evidence type="ECO:0000256" key="11">
    <source>
        <dbReference type="SAM" id="MobiDB-lite"/>
    </source>
</evidence>
<dbReference type="GO" id="GO:0000786">
    <property type="term" value="C:nucleosome"/>
    <property type="evidence" value="ECO:0007669"/>
    <property type="project" value="InterPro"/>
</dbReference>
<accession>A0AAU9NHS9</accession>
<dbReference type="PROSITE" id="PS51294">
    <property type="entry name" value="HTH_MYB"/>
    <property type="match status" value="1"/>
</dbReference>